<dbReference type="NCBIfam" id="TIGR04269">
    <property type="entry name" value="SAM_SPASM_FxsB"/>
    <property type="match status" value="1"/>
</dbReference>
<keyword evidence="4" id="KW-0411">Iron-sulfur</keyword>
<keyword evidence="2" id="KW-0479">Metal-binding</keyword>
<proteinExistence type="predicted"/>
<dbReference type="InterPro" id="IPR058240">
    <property type="entry name" value="rSAM_sf"/>
</dbReference>
<dbReference type="GO" id="GO:0051536">
    <property type="term" value="F:iron-sulfur cluster binding"/>
    <property type="evidence" value="ECO:0007669"/>
    <property type="project" value="UniProtKB-KW"/>
</dbReference>
<evidence type="ECO:0000313" key="8">
    <source>
        <dbReference type="Proteomes" id="UP000053260"/>
    </source>
</evidence>
<dbReference type="SFLD" id="SFLDG01386">
    <property type="entry name" value="main_SPASM_domain-containing"/>
    <property type="match status" value="1"/>
</dbReference>
<dbReference type="AlphaFoldDB" id="A0A117S176"/>
<dbReference type="RefSeq" id="WP_234382310.1">
    <property type="nucleotide sequence ID" value="NZ_KQ949082.1"/>
</dbReference>
<evidence type="ECO:0000256" key="5">
    <source>
        <dbReference type="SAM" id="MobiDB-lite"/>
    </source>
</evidence>
<dbReference type="InterPro" id="IPR013785">
    <property type="entry name" value="Aldolase_TIM"/>
</dbReference>
<evidence type="ECO:0000256" key="3">
    <source>
        <dbReference type="ARBA" id="ARBA00023004"/>
    </source>
</evidence>
<evidence type="ECO:0000313" key="7">
    <source>
        <dbReference type="EMBL" id="KUO20224.1"/>
    </source>
</evidence>
<evidence type="ECO:0000259" key="6">
    <source>
        <dbReference type="Pfam" id="PF04055"/>
    </source>
</evidence>
<protein>
    <recommendedName>
        <fullName evidence="6">Radical SAM core domain-containing protein</fullName>
    </recommendedName>
</protein>
<keyword evidence="3" id="KW-0408">Iron</keyword>
<dbReference type="Pfam" id="PF04055">
    <property type="entry name" value="Radical_SAM"/>
    <property type="match status" value="1"/>
</dbReference>
<dbReference type="Proteomes" id="UP000053260">
    <property type="component" value="Unassembled WGS sequence"/>
</dbReference>
<dbReference type="InterPro" id="IPR007197">
    <property type="entry name" value="rSAM"/>
</dbReference>
<feature type="domain" description="Radical SAM core" evidence="6">
    <location>
        <begin position="20"/>
        <end position="149"/>
    </location>
</feature>
<dbReference type="Gene3D" id="3.20.20.70">
    <property type="entry name" value="Aldolase class I"/>
    <property type="match status" value="1"/>
</dbReference>
<dbReference type="EMBL" id="LMXB01000041">
    <property type="protein sequence ID" value="KUO20224.1"/>
    <property type="molecule type" value="Genomic_DNA"/>
</dbReference>
<dbReference type="SFLD" id="SFLDG01072">
    <property type="entry name" value="dehydrogenase_like"/>
    <property type="match status" value="1"/>
</dbReference>
<dbReference type="InterPro" id="IPR023867">
    <property type="entry name" value="Sulphatase_maturase_rSAM"/>
</dbReference>
<evidence type="ECO:0000256" key="2">
    <source>
        <dbReference type="ARBA" id="ARBA00022723"/>
    </source>
</evidence>
<dbReference type="SUPFAM" id="SSF102114">
    <property type="entry name" value="Radical SAM enzymes"/>
    <property type="match status" value="1"/>
</dbReference>
<dbReference type="STRING" id="909626.AQJ91_15720"/>
<keyword evidence="1" id="KW-0949">S-adenosyl-L-methionine</keyword>
<organism evidence="7 8">
    <name type="scientific">Streptomyces dysideae</name>
    <dbReference type="NCBI Taxonomy" id="909626"/>
    <lineage>
        <taxon>Bacteria</taxon>
        <taxon>Bacillati</taxon>
        <taxon>Actinomycetota</taxon>
        <taxon>Actinomycetes</taxon>
        <taxon>Kitasatosporales</taxon>
        <taxon>Streptomycetaceae</taxon>
        <taxon>Streptomyces</taxon>
    </lineage>
</organism>
<dbReference type="GO" id="GO:0016491">
    <property type="term" value="F:oxidoreductase activity"/>
    <property type="evidence" value="ECO:0007669"/>
    <property type="project" value="InterPro"/>
</dbReference>
<reference evidence="7 8" key="1">
    <citation type="submission" date="2015-10" db="EMBL/GenBank/DDBJ databases">
        <title>Draft genome sequence of Streptomyces sp. RV15, isolated from a marine sponge.</title>
        <authorList>
            <person name="Ruckert C."/>
            <person name="Abdelmohsen U.R."/>
            <person name="Winkler A."/>
            <person name="Hentschel U."/>
            <person name="Kalinowski J."/>
            <person name="Kampfer P."/>
            <person name="Glaeser S."/>
        </authorList>
    </citation>
    <scope>NUCLEOTIDE SEQUENCE [LARGE SCALE GENOMIC DNA]</scope>
    <source>
        <strain evidence="7 8">RV15</strain>
    </source>
</reference>
<accession>A0A117S176</accession>
<feature type="region of interest" description="Disordered" evidence="5">
    <location>
        <begin position="136"/>
        <end position="160"/>
    </location>
</feature>
<gene>
    <name evidence="7" type="ORF">AQJ91_15720</name>
</gene>
<evidence type="ECO:0000256" key="4">
    <source>
        <dbReference type="ARBA" id="ARBA00023014"/>
    </source>
</evidence>
<dbReference type="InterPro" id="IPR026335">
    <property type="entry name" value="rSAM_SPASM_FxsB"/>
</dbReference>
<dbReference type="PANTHER" id="PTHR43273:SF8">
    <property type="entry name" value="RADICAL SAM DOMAIN PROTEIN"/>
    <property type="match status" value="1"/>
</dbReference>
<keyword evidence="8" id="KW-1185">Reference proteome</keyword>
<name>A0A117S176_9ACTN</name>
<dbReference type="SFLD" id="SFLDS00029">
    <property type="entry name" value="Radical_SAM"/>
    <property type="match status" value="1"/>
</dbReference>
<dbReference type="GO" id="GO:0046872">
    <property type="term" value="F:metal ion binding"/>
    <property type="evidence" value="ECO:0007669"/>
    <property type="project" value="UniProtKB-KW"/>
</dbReference>
<dbReference type="CDD" id="cd01335">
    <property type="entry name" value="Radical_SAM"/>
    <property type="match status" value="1"/>
</dbReference>
<dbReference type="SFLD" id="SFLDG01067">
    <property type="entry name" value="SPASM/twitch_domain_containing"/>
    <property type="match status" value="1"/>
</dbReference>
<dbReference type="PANTHER" id="PTHR43273">
    <property type="entry name" value="ANAEROBIC SULFATASE-MATURATING ENZYME HOMOLOG ASLB-RELATED"/>
    <property type="match status" value="1"/>
</dbReference>
<evidence type="ECO:0000256" key="1">
    <source>
        <dbReference type="ARBA" id="ARBA00022691"/>
    </source>
</evidence>
<sequence length="386" mass="41319">MTSDGTTTLTAFDQFIVKLHSRCNLACDYCYVYELRDTGWRSRPRTMPPAVRDRLVGRIAEHVRRHRLRRIRVILHGGEPLLAGPEVISGFAASVRRAAGAAGAEVHLALQTNGTLLTDAVLDALLRHGIQVGVSLDGDQETHDRHRGRPGPGSGARTGSHAQVAAALARLAAPRYRGLFGGLLCTVDPAAAPERTYDALLAHRPPAVDFLLPHGTWDTPPAGASGTEAPYGEWLRTVFDRWWSDGRPVRIRLFESIIALSPYGPYRPYGTGGSAELLGTLPAAAVVVQADGAVTWTESLNAVADGAAHTGTDIFSHSFDAVLALPGAPRHGVGSLSAECRRCPLVAVCGGGLRAHRFGQGHFDNPSVYCLDLSLLIRHIKSRVGP</sequence>
<comment type="caution">
    <text evidence="7">The sequence shown here is derived from an EMBL/GenBank/DDBJ whole genome shotgun (WGS) entry which is preliminary data.</text>
</comment>